<dbReference type="SMART" id="SM00900">
    <property type="entry name" value="FMN_bind"/>
    <property type="match status" value="1"/>
</dbReference>
<evidence type="ECO:0000256" key="1">
    <source>
        <dbReference type="SAM" id="MobiDB-lite"/>
    </source>
</evidence>
<dbReference type="Pfam" id="PF04205">
    <property type="entry name" value="FMN_bind"/>
    <property type="match status" value="1"/>
</dbReference>
<dbReference type="Gene3D" id="3.90.1010.20">
    <property type="match status" value="1"/>
</dbReference>
<feature type="compositionally biased region" description="Low complexity" evidence="1">
    <location>
        <begin position="35"/>
        <end position="64"/>
    </location>
</feature>
<dbReference type="EMBL" id="BAABHO010000009">
    <property type="protein sequence ID" value="GAA4782756.1"/>
    <property type="molecule type" value="Genomic_DNA"/>
</dbReference>
<dbReference type="InterPro" id="IPR007329">
    <property type="entry name" value="FMN-bd"/>
</dbReference>
<gene>
    <name evidence="3" type="ORF">GCM10023200_15250</name>
</gene>
<accession>A0ABP9AL42</accession>
<dbReference type="Proteomes" id="UP001500928">
    <property type="component" value="Unassembled WGS sequence"/>
</dbReference>
<comment type="caution">
    <text evidence="3">The sequence shown here is derived from an EMBL/GenBank/DDBJ whole genome shotgun (WGS) entry which is preliminary data.</text>
</comment>
<evidence type="ECO:0000259" key="2">
    <source>
        <dbReference type="SMART" id="SM00900"/>
    </source>
</evidence>
<reference evidence="4" key="1">
    <citation type="journal article" date="2019" name="Int. J. Syst. Evol. Microbiol.">
        <title>The Global Catalogue of Microorganisms (GCM) 10K type strain sequencing project: providing services to taxonomists for standard genome sequencing and annotation.</title>
        <authorList>
            <consortium name="The Broad Institute Genomics Platform"/>
            <consortium name="The Broad Institute Genome Sequencing Center for Infectious Disease"/>
            <person name="Wu L."/>
            <person name="Ma J."/>
        </authorList>
    </citation>
    <scope>NUCLEOTIDE SEQUENCE [LARGE SCALE GENOMIC DNA]</scope>
    <source>
        <strain evidence="4">JCM 17979</strain>
    </source>
</reference>
<feature type="domain" description="FMN-binding" evidence="2">
    <location>
        <begin position="77"/>
        <end position="155"/>
    </location>
</feature>
<name>A0ABP9AL42_9PSEU</name>
<keyword evidence="4" id="KW-1185">Reference proteome</keyword>
<protein>
    <submittedName>
        <fullName evidence="3">FMN-binding protein</fullName>
    </submittedName>
</protein>
<evidence type="ECO:0000313" key="4">
    <source>
        <dbReference type="Proteomes" id="UP001500928"/>
    </source>
</evidence>
<feature type="region of interest" description="Disordered" evidence="1">
    <location>
        <begin position="27"/>
        <end position="67"/>
    </location>
</feature>
<sequence>MRRILLWFLTTVSTVVLLFGYKTSTSSALPDETATDPTTPRAAAPTTTSTPPTTGSPSTAGAAALRAGQFTGDAADTRWGPVQTRITVANGRITAVDVVEAPSGNAKDRAINADAVPTLVDETLQAQGADIDMVSGATVTSTGYLESLQSALDQAHAA</sequence>
<organism evidence="3 4">
    <name type="scientific">Actinomycetospora chlora</name>
    <dbReference type="NCBI Taxonomy" id="663608"/>
    <lineage>
        <taxon>Bacteria</taxon>
        <taxon>Bacillati</taxon>
        <taxon>Actinomycetota</taxon>
        <taxon>Actinomycetes</taxon>
        <taxon>Pseudonocardiales</taxon>
        <taxon>Pseudonocardiaceae</taxon>
        <taxon>Actinomycetospora</taxon>
    </lineage>
</organism>
<evidence type="ECO:0000313" key="3">
    <source>
        <dbReference type="EMBL" id="GAA4782756.1"/>
    </source>
</evidence>
<proteinExistence type="predicted"/>